<keyword evidence="3 8" id="KW-0762">Sugar transport</keyword>
<evidence type="ECO:0000256" key="5">
    <source>
        <dbReference type="ARBA" id="ARBA00022683"/>
    </source>
</evidence>
<dbReference type="PANTHER" id="PTHR45008:SF1">
    <property type="entry name" value="PTS SYSTEM GLUCOSE-SPECIFIC EIIA COMPONENT"/>
    <property type="match status" value="1"/>
</dbReference>
<dbReference type="GO" id="GO:0016301">
    <property type="term" value="F:kinase activity"/>
    <property type="evidence" value="ECO:0007669"/>
    <property type="project" value="UniProtKB-KW"/>
</dbReference>
<dbReference type="AlphaFoldDB" id="A0A8J6I186"/>
<keyword evidence="4" id="KW-0808">Transferase</keyword>
<evidence type="ECO:0000256" key="3">
    <source>
        <dbReference type="ARBA" id="ARBA00022597"/>
    </source>
</evidence>
<accession>A0A8J6I186</accession>
<evidence type="ECO:0000313" key="8">
    <source>
        <dbReference type="EMBL" id="MBA2133885.1"/>
    </source>
</evidence>
<reference evidence="8" key="1">
    <citation type="submission" date="2020-06" db="EMBL/GenBank/DDBJ databases">
        <title>Novel chitinolytic bacterium.</title>
        <authorList>
            <person name="Ungkulpasvich U."/>
            <person name="Kosugi A."/>
            <person name="Uke A."/>
        </authorList>
    </citation>
    <scope>NUCLEOTIDE SEQUENCE</scope>
    <source>
        <strain evidence="8">UUS1-1</strain>
    </source>
</reference>
<evidence type="ECO:0000256" key="2">
    <source>
        <dbReference type="ARBA" id="ARBA00022448"/>
    </source>
</evidence>
<evidence type="ECO:0000256" key="4">
    <source>
        <dbReference type="ARBA" id="ARBA00022679"/>
    </source>
</evidence>
<comment type="caution">
    <text evidence="8">The sequence shown here is derived from an EMBL/GenBank/DDBJ whole genome shotgun (WGS) entry which is preliminary data.</text>
</comment>
<keyword evidence="9" id="KW-1185">Reference proteome</keyword>
<sequence length="158" mass="17238">MLNFFKKDKIIEIKAPVRGEAVDLSVVPDPVFADKMVGDGLAFKPEEGVLYAPVDGEVVQVFPTKHALGLRTKEGLEVLIHIGIDTVEMRGEGFTSFVEPKQWVKAGDKLLEFDLELIAAKGKSTLSPLVIANMPVVKELKSCLGPVTPRTTVIKVKL</sequence>
<evidence type="ECO:0000259" key="7">
    <source>
        <dbReference type="PROSITE" id="PS51093"/>
    </source>
</evidence>
<dbReference type="GO" id="GO:0005737">
    <property type="term" value="C:cytoplasm"/>
    <property type="evidence" value="ECO:0007669"/>
    <property type="project" value="UniProtKB-SubCell"/>
</dbReference>
<comment type="subcellular location">
    <subcellularLocation>
        <location evidence="1">Cytoplasm</location>
    </subcellularLocation>
</comment>
<dbReference type="PROSITE" id="PS00371">
    <property type="entry name" value="PTS_EIIA_TYPE_1_HIS"/>
    <property type="match status" value="1"/>
</dbReference>
<organism evidence="8 9">
    <name type="scientific">Capillibacterium thermochitinicola</name>
    <dbReference type="NCBI Taxonomy" id="2699427"/>
    <lineage>
        <taxon>Bacteria</taxon>
        <taxon>Bacillati</taxon>
        <taxon>Bacillota</taxon>
        <taxon>Capillibacterium</taxon>
    </lineage>
</organism>
<dbReference type="InterPro" id="IPR011055">
    <property type="entry name" value="Dup_hybrid_motif"/>
</dbReference>
<feature type="domain" description="PTS EIIA type-1" evidence="7">
    <location>
        <begin position="29"/>
        <end position="133"/>
    </location>
</feature>
<dbReference type="Gene3D" id="2.70.70.10">
    <property type="entry name" value="Glucose Permease (Domain IIA)"/>
    <property type="match status" value="1"/>
</dbReference>
<gene>
    <name evidence="8" type="ORF">G5B42_10110</name>
</gene>
<dbReference type="InterPro" id="IPR050890">
    <property type="entry name" value="PTS_EIIA_component"/>
</dbReference>
<dbReference type="PANTHER" id="PTHR45008">
    <property type="entry name" value="PTS SYSTEM GLUCOSE-SPECIFIC EIIA COMPONENT"/>
    <property type="match status" value="1"/>
</dbReference>
<evidence type="ECO:0000256" key="6">
    <source>
        <dbReference type="ARBA" id="ARBA00022777"/>
    </source>
</evidence>
<keyword evidence="6" id="KW-0418">Kinase</keyword>
<keyword evidence="2" id="KW-0813">Transport</keyword>
<name>A0A8J6I186_9FIRM</name>
<dbReference type="NCBIfam" id="TIGR00830">
    <property type="entry name" value="PTBA"/>
    <property type="match status" value="1"/>
</dbReference>
<dbReference type="RefSeq" id="WP_181340353.1">
    <property type="nucleotide sequence ID" value="NZ_JAAKDE010000025.1"/>
</dbReference>
<dbReference type="EMBL" id="JAAKDE010000025">
    <property type="protein sequence ID" value="MBA2133885.1"/>
    <property type="molecule type" value="Genomic_DNA"/>
</dbReference>
<dbReference type="Proteomes" id="UP000657177">
    <property type="component" value="Unassembled WGS sequence"/>
</dbReference>
<dbReference type="GO" id="GO:0009401">
    <property type="term" value="P:phosphoenolpyruvate-dependent sugar phosphotransferase system"/>
    <property type="evidence" value="ECO:0007669"/>
    <property type="project" value="UniProtKB-KW"/>
</dbReference>
<evidence type="ECO:0000256" key="1">
    <source>
        <dbReference type="ARBA" id="ARBA00004496"/>
    </source>
</evidence>
<dbReference type="SUPFAM" id="SSF51261">
    <property type="entry name" value="Duplicated hybrid motif"/>
    <property type="match status" value="1"/>
</dbReference>
<protein>
    <submittedName>
        <fullName evidence="8">PTS glucose transporter subunit IIA</fullName>
    </submittedName>
</protein>
<dbReference type="FunFam" id="2.70.70.10:FF:000001">
    <property type="entry name" value="PTS system glucose-specific IIA component"/>
    <property type="match status" value="1"/>
</dbReference>
<dbReference type="PROSITE" id="PS51093">
    <property type="entry name" value="PTS_EIIA_TYPE_1"/>
    <property type="match status" value="1"/>
</dbReference>
<dbReference type="Pfam" id="PF00358">
    <property type="entry name" value="PTS_EIIA_1"/>
    <property type="match status" value="1"/>
</dbReference>
<evidence type="ECO:0000313" key="9">
    <source>
        <dbReference type="Proteomes" id="UP000657177"/>
    </source>
</evidence>
<dbReference type="InterPro" id="IPR001127">
    <property type="entry name" value="PTS_EIIA_1_perm"/>
</dbReference>
<keyword evidence="5" id="KW-0598">Phosphotransferase system</keyword>
<proteinExistence type="predicted"/>